<feature type="domain" description="Ricin B lectin" evidence="1">
    <location>
        <begin position="47"/>
        <end position="181"/>
    </location>
</feature>
<dbReference type="AlphaFoldDB" id="A0A545AV98"/>
<dbReference type="InterPro" id="IPR000772">
    <property type="entry name" value="Ricin_B_lectin"/>
</dbReference>
<dbReference type="PROSITE" id="PS50231">
    <property type="entry name" value="RICIN_B_LECTIN"/>
    <property type="match status" value="1"/>
</dbReference>
<sequence length="184" mass="20031">MMGGDHSTEEGSMRKSSFRSAVALAVLLATAVFLVPSPAVAAPGLVYGLYQIIGSPSGKCIADPNASPDNGVQMIIWPCHNPPTSEQEFWAEKHGTEDWELWSNFNGKCLTVLNASLKSNAPVIQYDCTLGANELWRFDNYRIINEKSKLCLTVKNASTDNGAALLQFTCNGGQNQVWTFKTLT</sequence>
<dbReference type="InParanoid" id="A0A545AV98"/>
<dbReference type="Gene3D" id="2.80.10.50">
    <property type="match status" value="2"/>
</dbReference>
<gene>
    <name evidence="2" type="ORF">FL583_09115</name>
</gene>
<evidence type="ECO:0000259" key="1">
    <source>
        <dbReference type="SMART" id="SM00458"/>
    </source>
</evidence>
<dbReference type="Pfam" id="PF00652">
    <property type="entry name" value="Ricin_B_lectin"/>
    <property type="match status" value="1"/>
</dbReference>
<dbReference type="InterPro" id="IPR035992">
    <property type="entry name" value="Ricin_B-like_lectins"/>
</dbReference>
<dbReference type="SMART" id="SM00458">
    <property type="entry name" value="RICIN"/>
    <property type="match status" value="1"/>
</dbReference>
<comment type="caution">
    <text evidence="2">The sequence shown here is derived from an EMBL/GenBank/DDBJ whole genome shotgun (WGS) entry which is preliminary data.</text>
</comment>
<dbReference type="EMBL" id="VIRS01000005">
    <property type="protein sequence ID" value="TQS45250.1"/>
    <property type="molecule type" value="Genomic_DNA"/>
</dbReference>
<dbReference type="SUPFAM" id="SSF50370">
    <property type="entry name" value="Ricin B-like lectins"/>
    <property type="match status" value="1"/>
</dbReference>
<keyword evidence="3" id="KW-1185">Reference proteome</keyword>
<reference evidence="2 3" key="1">
    <citation type="submission" date="2019-07" db="EMBL/GenBank/DDBJ databases">
        <title>Cryptosporangium phraense sp. nov., isolated from plant litter.</title>
        <authorList>
            <person name="Suriyachadkun C."/>
        </authorList>
    </citation>
    <scope>NUCLEOTIDE SEQUENCE [LARGE SCALE GENOMIC DNA]</scope>
    <source>
        <strain evidence="2 3">A-T 5661</strain>
    </source>
</reference>
<proteinExistence type="predicted"/>
<dbReference type="CDD" id="cd00161">
    <property type="entry name" value="beta-trefoil_Ricin-like"/>
    <property type="match status" value="1"/>
</dbReference>
<evidence type="ECO:0000313" key="2">
    <source>
        <dbReference type="EMBL" id="TQS45250.1"/>
    </source>
</evidence>
<dbReference type="GO" id="GO:0030246">
    <property type="term" value="F:carbohydrate binding"/>
    <property type="evidence" value="ECO:0007669"/>
    <property type="project" value="UniProtKB-KW"/>
</dbReference>
<name>A0A545AV98_9ACTN</name>
<dbReference type="OrthoDB" id="5381276at2"/>
<keyword evidence="2" id="KW-0430">Lectin</keyword>
<protein>
    <submittedName>
        <fullName evidence="2">Ricin-type beta-trefoil lectin domain protein</fullName>
    </submittedName>
</protein>
<evidence type="ECO:0000313" key="3">
    <source>
        <dbReference type="Proteomes" id="UP000317982"/>
    </source>
</evidence>
<dbReference type="Proteomes" id="UP000317982">
    <property type="component" value="Unassembled WGS sequence"/>
</dbReference>
<accession>A0A545AV98</accession>
<organism evidence="2 3">
    <name type="scientific">Cryptosporangium phraense</name>
    <dbReference type="NCBI Taxonomy" id="2593070"/>
    <lineage>
        <taxon>Bacteria</taxon>
        <taxon>Bacillati</taxon>
        <taxon>Actinomycetota</taxon>
        <taxon>Actinomycetes</taxon>
        <taxon>Cryptosporangiales</taxon>
        <taxon>Cryptosporangiaceae</taxon>
        <taxon>Cryptosporangium</taxon>
    </lineage>
</organism>